<evidence type="ECO:0000256" key="6">
    <source>
        <dbReference type="ARBA" id="ARBA00022970"/>
    </source>
</evidence>
<evidence type="ECO:0000256" key="3">
    <source>
        <dbReference type="ARBA" id="ARBA00022475"/>
    </source>
</evidence>
<dbReference type="InterPro" id="IPR052156">
    <property type="entry name" value="BCAA_Transport_ATP-bd_LivF"/>
</dbReference>
<dbReference type="PANTHER" id="PTHR43820:SF4">
    <property type="entry name" value="HIGH-AFFINITY BRANCHED-CHAIN AMINO ACID TRANSPORT ATP-BINDING PROTEIN LIVF"/>
    <property type="match status" value="1"/>
</dbReference>
<dbReference type="Proteomes" id="UP000215633">
    <property type="component" value="Unassembled WGS sequence"/>
</dbReference>
<evidence type="ECO:0000256" key="5">
    <source>
        <dbReference type="ARBA" id="ARBA00022840"/>
    </source>
</evidence>
<keyword evidence="2" id="KW-0813">Transport</keyword>
<dbReference type="AlphaFoldDB" id="A0A261VJP3"/>
<dbReference type="InterPro" id="IPR003593">
    <property type="entry name" value="AAA+_ATPase"/>
</dbReference>
<proteinExistence type="inferred from homology"/>
<dbReference type="InterPro" id="IPR027417">
    <property type="entry name" value="P-loop_NTPase"/>
</dbReference>
<keyword evidence="5 8" id="KW-0067">ATP-binding</keyword>
<gene>
    <name evidence="8" type="primary">livF</name>
    <name evidence="8" type="ORF">CAL24_18440</name>
</gene>
<dbReference type="InterPro" id="IPR003439">
    <property type="entry name" value="ABC_transporter-like_ATP-bd"/>
</dbReference>
<keyword evidence="4" id="KW-0547">Nucleotide-binding</keyword>
<keyword evidence="9" id="KW-1185">Reference proteome</keyword>
<reference evidence="9" key="1">
    <citation type="submission" date="2017-05" db="EMBL/GenBank/DDBJ databases">
        <title>Complete and WGS of Bordetella genogroups.</title>
        <authorList>
            <person name="Spilker T."/>
            <person name="Lipuma J."/>
        </authorList>
    </citation>
    <scope>NUCLEOTIDE SEQUENCE [LARGE SCALE GENOMIC DNA]</scope>
    <source>
        <strain evidence="9">AU8256</strain>
    </source>
</reference>
<evidence type="ECO:0000256" key="1">
    <source>
        <dbReference type="ARBA" id="ARBA00005417"/>
    </source>
</evidence>
<comment type="caution">
    <text evidence="8">The sequence shown here is derived from an EMBL/GenBank/DDBJ whole genome shotgun (WGS) entry which is preliminary data.</text>
</comment>
<evidence type="ECO:0000259" key="7">
    <source>
        <dbReference type="PROSITE" id="PS50893"/>
    </source>
</evidence>
<dbReference type="GO" id="GO:0015807">
    <property type="term" value="P:L-amino acid transport"/>
    <property type="evidence" value="ECO:0007669"/>
    <property type="project" value="TreeGrafter"/>
</dbReference>
<dbReference type="GO" id="GO:0015658">
    <property type="term" value="F:branched-chain amino acid transmembrane transporter activity"/>
    <property type="evidence" value="ECO:0007669"/>
    <property type="project" value="TreeGrafter"/>
</dbReference>
<sequence length="237" mass="25885">MSLLQIEGLTARYDRSPVLHGVDLSVPAGGFVAVVGANTAGKSTLLRCISGLLDKVEGRIRFDGQDLLRRAPHQVPELGIAHVPEGRHVFPEMTVEENLYLGGYVRRRQKGALQASCERVYALFPRLRERRRQAAGTLSGGEQQMVAFGRALMLEPRLLLLDEPSHGLAPRVVEELHQAMLDIHASGLAILLVEQNTRLALSVARDAYVLQSGRVVLSGPSAELLDDSRVRAAYLGI</sequence>
<feature type="domain" description="ABC transporter" evidence="7">
    <location>
        <begin position="4"/>
        <end position="237"/>
    </location>
</feature>
<dbReference type="InterPro" id="IPR017871">
    <property type="entry name" value="ABC_transporter-like_CS"/>
</dbReference>
<keyword evidence="3" id="KW-1003">Cell membrane</keyword>
<dbReference type="SMART" id="SM00382">
    <property type="entry name" value="AAA"/>
    <property type="match status" value="1"/>
</dbReference>
<dbReference type="EMBL" id="NEVT01000007">
    <property type="protein sequence ID" value="OZI73820.1"/>
    <property type="molecule type" value="Genomic_DNA"/>
</dbReference>
<organism evidence="8 9">
    <name type="scientific">Bordetella genomosp. 2</name>
    <dbReference type="NCBI Taxonomy" id="1983456"/>
    <lineage>
        <taxon>Bacteria</taxon>
        <taxon>Pseudomonadati</taxon>
        <taxon>Pseudomonadota</taxon>
        <taxon>Betaproteobacteria</taxon>
        <taxon>Burkholderiales</taxon>
        <taxon>Alcaligenaceae</taxon>
        <taxon>Bordetella</taxon>
    </lineage>
</organism>
<dbReference type="Gene3D" id="3.40.50.300">
    <property type="entry name" value="P-loop containing nucleotide triphosphate hydrolases"/>
    <property type="match status" value="1"/>
</dbReference>
<keyword evidence="6" id="KW-0029">Amino-acid transport</keyword>
<dbReference type="GO" id="GO:0016887">
    <property type="term" value="F:ATP hydrolysis activity"/>
    <property type="evidence" value="ECO:0007669"/>
    <property type="project" value="InterPro"/>
</dbReference>
<dbReference type="PROSITE" id="PS50893">
    <property type="entry name" value="ABC_TRANSPORTER_2"/>
    <property type="match status" value="1"/>
</dbReference>
<dbReference type="PANTHER" id="PTHR43820">
    <property type="entry name" value="HIGH-AFFINITY BRANCHED-CHAIN AMINO ACID TRANSPORT ATP-BINDING PROTEIN LIVF"/>
    <property type="match status" value="1"/>
</dbReference>
<dbReference type="Pfam" id="PF00005">
    <property type="entry name" value="ABC_tran"/>
    <property type="match status" value="1"/>
</dbReference>
<dbReference type="CDD" id="cd03224">
    <property type="entry name" value="ABC_TM1139_LivF_branched"/>
    <property type="match status" value="1"/>
</dbReference>
<protein>
    <submittedName>
        <fullName evidence="8">ABC transporter ATP-binding protein</fullName>
    </submittedName>
</protein>
<evidence type="ECO:0000256" key="4">
    <source>
        <dbReference type="ARBA" id="ARBA00022741"/>
    </source>
</evidence>
<dbReference type="SUPFAM" id="SSF52540">
    <property type="entry name" value="P-loop containing nucleoside triphosphate hydrolases"/>
    <property type="match status" value="1"/>
</dbReference>
<dbReference type="RefSeq" id="WP_028352498.1">
    <property type="nucleotide sequence ID" value="NZ_NEVT01000007.1"/>
</dbReference>
<name>A0A261VJP3_9BORD</name>
<comment type="similarity">
    <text evidence="1">Belongs to the ABC transporter superfamily.</text>
</comment>
<dbReference type="GO" id="GO:0005524">
    <property type="term" value="F:ATP binding"/>
    <property type="evidence" value="ECO:0007669"/>
    <property type="project" value="UniProtKB-KW"/>
</dbReference>
<evidence type="ECO:0000313" key="9">
    <source>
        <dbReference type="Proteomes" id="UP000215633"/>
    </source>
</evidence>
<dbReference type="PROSITE" id="PS00211">
    <property type="entry name" value="ABC_TRANSPORTER_1"/>
    <property type="match status" value="1"/>
</dbReference>
<evidence type="ECO:0000256" key="2">
    <source>
        <dbReference type="ARBA" id="ARBA00022448"/>
    </source>
</evidence>
<keyword evidence="3" id="KW-0472">Membrane</keyword>
<accession>A0A261VJP3</accession>
<evidence type="ECO:0000313" key="8">
    <source>
        <dbReference type="EMBL" id="OZI73820.1"/>
    </source>
</evidence>